<gene>
    <name evidence="2" type="ORF">GCM10011534_24230</name>
</gene>
<organism evidence="2 3">
    <name type="scientific">Pseudooceanicola nanhaiensis</name>
    <dbReference type="NCBI Taxonomy" id="375761"/>
    <lineage>
        <taxon>Bacteria</taxon>
        <taxon>Pseudomonadati</taxon>
        <taxon>Pseudomonadota</taxon>
        <taxon>Alphaproteobacteria</taxon>
        <taxon>Rhodobacterales</taxon>
        <taxon>Paracoccaceae</taxon>
        <taxon>Pseudooceanicola</taxon>
    </lineage>
</organism>
<protein>
    <submittedName>
        <fullName evidence="2">Uncharacterized protein</fullName>
    </submittedName>
</protein>
<accession>A0A917SYN5</accession>
<evidence type="ECO:0000256" key="1">
    <source>
        <dbReference type="SAM" id="MobiDB-lite"/>
    </source>
</evidence>
<comment type="caution">
    <text evidence="2">The sequence shown here is derived from an EMBL/GenBank/DDBJ whole genome shotgun (WGS) entry which is preliminary data.</text>
</comment>
<dbReference type="EMBL" id="BMLF01000002">
    <property type="protein sequence ID" value="GGM01520.1"/>
    <property type="molecule type" value="Genomic_DNA"/>
</dbReference>
<reference evidence="2" key="2">
    <citation type="submission" date="2020-09" db="EMBL/GenBank/DDBJ databases">
        <authorList>
            <person name="Sun Q."/>
            <person name="Zhou Y."/>
        </authorList>
    </citation>
    <scope>NUCLEOTIDE SEQUENCE</scope>
    <source>
        <strain evidence="2">CGMCC 1.6293</strain>
    </source>
</reference>
<feature type="compositionally biased region" description="Basic and acidic residues" evidence="1">
    <location>
        <begin position="98"/>
        <end position="107"/>
    </location>
</feature>
<evidence type="ECO:0000313" key="3">
    <source>
        <dbReference type="Proteomes" id="UP000649829"/>
    </source>
</evidence>
<reference evidence="2" key="1">
    <citation type="journal article" date="2014" name="Int. J. Syst. Evol. Microbiol.">
        <title>Complete genome sequence of Corynebacterium casei LMG S-19264T (=DSM 44701T), isolated from a smear-ripened cheese.</title>
        <authorList>
            <consortium name="US DOE Joint Genome Institute (JGI-PGF)"/>
            <person name="Walter F."/>
            <person name="Albersmeier A."/>
            <person name="Kalinowski J."/>
            <person name="Ruckert C."/>
        </authorList>
    </citation>
    <scope>NUCLEOTIDE SEQUENCE</scope>
    <source>
        <strain evidence="2">CGMCC 1.6293</strain>
    </source>
</reference>
<dbReference type="RefSeq" id="WP_028287706.1">
    <property type="nucleotide sequence ID" value="NZ_BMLF01000002.1"/>
</dbReference>
<name>A0A917SYN5_9RHOB</name>
<dbReference type="Proteomes" id="UP000649829">
    <property type="component" value="Unassembled WGS sequence"/>
</dbReference>
<dbReference type="AlphaFoldDB" id="A0A917SYN5"/>
<proteinExistence type="predicted"/>
<feature type="region of interest" description="Disordered" evidence="1">
    <location>
        <begin position="97"/>
        <end position="116"/>
    </location>
</feature>
<keyword evidence="3" id="KW-1185">Reference proteome</keyword>
<sequence>MTEYLPKELRDGLKAANQLARAKKSRLRVRAGDELIPVIRFWDKGFAVEAEAAPRLRGLVDIYDGTRHMFQCLIVAADEDDGEMCYDFKRATPATDHVPLDFERPDDAPAGLIGRN</sequence>
<evidence type="ECO:0000313" key="2">
    <source>
        <dbReference type="EMBL" id="GGM01520.1"/>
    </source>
</evidence>